<dbReference type="AlphaFoldDB" id="A0A1I5EQ29"/>
<organism evidence="2 3">
    <name type="scientific">Anaerocolumna aminovalerica</name>
    <dbReference type="NCBI Taxonomy" id="1527"/>
    <lineage>
        <taxon>Bacteria</taxon>
        <taxon>Bacillati</taxon>
        <taxon>Bacillota</taxon>
        <taxon>Clostridia</taxon>
        <taxon>Lachnospirales</taxon>
        <taxon>Lachnospiraceae</taxon>
        <taxon>Anaerocolumna</taxon>
    </lineage>
</organism>
<evidence type="ECO:0000313" key="3">
    <source>
        <dbReference type="Proteomes" id="UP000198806"/>
    </source>
</evidence>
<dbReference type="PANTHER" id="PTHR18964">
    <property type="entry name" value="ROK (REPRESSOR, ORF, KINASE) FAMILY"/>
    <property type="match status" value="1"/>
</dbReference>
<dbReference type="EMBL" id="FOWD01000010">
    <property type="protein sequence ID" value="SFO13608.1"/>
    <property type="molecule type" value="Genomic_DNA"/>
</dbReference>
<dbReference type="Gene3D" id="3.30.420.40">
    <property type="match status" value="2"/>
</dbReference>
<dbReference type="SUPFAM" id="SSF53067">
    <property type="entry name" value="Actin-like ATPase domain"/>
    <property type="match status" value="1"/>
</dbReference>
<dbReference type="PANTHER" id="PTHR18964:SF165">
    <property type="entry name" value="BETA-GLUCOSIDE KINASE"/>
    <property type="match status" value="1"/>
</dbReference>
<dbReference type="GO" id="GO:0016301">
    <property type="term" value="F:kinase activity"/>
    <property type="evidence" value="ECO:0007669"/>
    <property type="project" value="UniProtKB-KW"/>
</dbReference>
<keyword evidence="2" id="KW-0418">Kinase</keyword>
<comment type="similarity">
    <text evidence="1">Belongs to the ROK (NagC/XylR) family.</text>
</comment>
<dbReference type="InterPro" id="IPR043129">
    <property type="entry name" value="ATPase_NBD"/>
</dbReference>
<dbReference type="Pfam" id="PF00480">
    <property type="entry name" value="ROK"/>
    <property type="match status" value="1"/>
</dbReference>
<gene>
    <name evidence="2" type="ORF">SAMN04489757_11077</name>
</gene>
<sequence length="295" mass="31920">MNILALDVGGTAIKSALINNGEILKGDECLSEARLGGPRLVENIMKTIDSYSDYDVISISTTGQVDSEKGCIIYANENVPDYTGTKLSMIIKKKYNKPVFLENDVNAAAIGEGFYGAGKGEKNFLCLTYGTGIGGAIVFNGKIYKGSNGVAGEMGHMVTHINGLSCNCGHKGCYEQYASTTALLRNAMAYDNTLNNGYLIFSELEQGNKEIKDIVDNWIDEIIYGLVNLIHIFNPSCIILGGGIMKQKYIINSINEKILNKIMDSFQGIKIVPAQLGNNAGVYGMAAIAEQRLKK</sequence>
<proteinExistence type="inferred from homology"/>
<reference evidence="2 3" key="1">
    <citation type="submission" date="2016-10" db="EMBL/GenBank/DDBJ databases">
        <authorList>
            <person name="de Groot N.N."/>
        </authorList>
    </citation>
    <scope>NUCLEOTIDE SEQUENCE [LARGE SCALE GENOMIC DNA]</scope>
    <source>
        <strain evidence="2 3">DSM 1283</strain>
    </source>
</reference>
<dbReference type="InterPro" id="IPR000600">
    <property type="entry name" value="ROK"/>
</dbReference>
<keyword evidence="2" id="KW-0808">Transferase</keyword>
<protein>
    <submittedName>
        <fullName evidence="2">Sugar kinase of the NBD/HSP70 family, may contain an N-terminal HTH domain</fullName>
    </submittedName>
</protein>
<dbReference type="OrthoDB" id="9795247at2"/>
<dbReference type="CDD" id="cd24068">
    <property type="entry name" value="ASKHA_NBD_ROK_FnNanK-like"/>
    <property type="match status" value="1"/>
</dbReference>
<dbReference type="Proteomes" id="UP000198806">
    <property type="component" value="Unassembled WGS sequence"/>
</dbReference>
<name>A0A1I5EQ29_9FIRM</name>
<dbReference type="STRING" id="1527.SAMN04489757_11077"/>
<accession>A0A1I5EQ29</accession>
<evidence type="ECO:0000313" key="2">
    <source>
        <dbReference type="EMBL" id="SFO13608.1"/>
    </source>
</evidence>
<dbReference type="RefSeq" id="WP_091685807.1">
    <property type="nucleotide sequence ID" value="NZ_BAABFM010000061.1"/>
</dbReference>
<keyword evidence="3" id="KW-1185">Reference proteome</keyword>
<evidence type="ECO:0000256" key="1">
    <source>
        <dbReference type="ARBA" id="ARBA00006479"/>
    </source>
</evidence>